<proteinExistence type="predicted"/>
<feature type="non-terminal residue" evidence="1">
    <location>
        <position position="1"/>
    </location>
</feature>
<sequence>WEELGEEREEAFKAGIMEVGVKAIGRLSGALDTISDAQVPVTSGITIDKGLELLKLQKGGGNQMNVQFNLVTK</sequence>
<protein>
    <submittedName>
        <fullName evidence="1">Uncharacterized protein</fullName>
    </submittedName>
</protein>
<gene>
    <name evidence="1" type="ORF">LCGC14_2742630</name>
</gene>
<reference evidence="1" key="1">
    <citation type="journal article" date="2015" name="Nature">
        <title>Complex archaea that bridge the gap between prokaryotes and eukaryotes.</title>
        <authorList>
            <person name="Spang A."/>
            <person name="Saw J.H."/>
            <person name="Jorgensen S.L."/>
            <person name="Zaremba-Niedzwiedzka K."/>
            <person name="Martijn J."/>
            <person name="Lind A.E."/>
            <person name="van Eijk R."/>
            <person name="Schleper C."/>
            <person name="Guy L."/>
            <person name="Ettema T.J."/>
        </authorList>
    </citation>
    <scope>NUCLEOTIDE SEQUENCE</scope>
</reference>
<comment type="caution">
    <text evidence="1">The sequence shown here is derived from an EMBL/GenBank/DDBJ whole genome shotgun (WGS) entry which is preliminary data.</text>
</comment>
<organism evidence="1">
    <name type="scientific">marine sediment metagenome</name>
    <dbReference type="NCBI Taxonomy" id="412755"/>
    <lineage>
        <taxon>unclassified sequences</taxon>
        <taxon>metagenomes</taxon>
        <taxon>ecological metagenomes</taxon>
    </lineage>
</organism>
<evidence type="ECO:0000313" key="1">
    <source>
        <dbReference type="EMBL" id="KKK88489.1"/>
    </source>
</evidence>
<dbReference type="EMBL" id="LAZR01049929">
    <property type="protein sequence ID" value="KKK88489.1"/>
    <property type="molecule type" value="Genomic_DNA"/>
</dbReference>
<accession>A0A0F9BCX6</accession>
<dbReference type="AlphaFoldDB" id="A0A0F9BCX6"/>
<name>A0A0F9BCX6_9ZZZZ</name>